<proteinExistence type="predicted"/>
<reference evidence="1 2" key="1">
    <citation type="journal article" date="2020" name="Cell">
        <title>Large-Scale Comparative Analyses of Tick Genomes Elucidate Their Genetic Diversity and Vector Capacities.</title>
        <authorList>
            <consortium name="Tick Genome and Microbiome Consortium (TIGMIC)"/>
            <person name="Jia N."/>
            <person name="Wang J."/>
            <person name="Shi W."/>
            <person name="Du L."/>
            <person name="Sun Y."/>
            <person name="Zhan W."/>
            <person name="Jiang J.F."/>
            <person name="Wang Q."/>
            <person name="Zhang B."/>
            <person name="Ji P."/>
            <person name="Bell-Sakyi L."/>
            <person name="Cui X.M."/>
            <person name="Yuan T.T."/>
            <person name="Jiang B.G."/>
            <person name="Yang W.F."/>
            <person name="Lam T.T."/>
            <person name="Chang Q.C."/>
            <person name="Ding S.J."/>
            <person name="Wang X.J."/>
            <person name="Zhu J.G."/>
            <person name="Ruan X.D."/>
            <person name="Zhao L."/>
            <person name="Wei J.T."/>
            <person name="Ye R.Z."/>
            <person name="Que T.C."/>
            <person name="Du C.H."/>
            <person name="Zhou Y.H."/>
            <person name="Cheng J.X."/>
            <person name="Dai P.F."/>
            <person name="Guo W.B."/>
            <person name="Han X.H."/>
            <person name="Huang E.J."/>
            <person name="Li L.F."/>
            <person name="Wei W."/>
            <person name="Gao Y.C."/>
            <person name="Liu J.Z."/>
            <person name="Shao H.Z."/>
            <person name="Wang X."/>
            <person name="Wang C.C."/>
            <person name="Yang T.C."/>
            <person name="Huo Q.B."/>
            <person name="Li W."/>
            <person name="Chen H.Y."/>
            <person name="Chen S.E."/>
            <person name="Zhou L.G."/>
            <person name="Ni X.B."/>
            <person name="Tian J.H."/>
            <person name="Sheng Y."/>
            <person name="Liu T."/>
            <person name="Pan Y.S."/>
            <person name="Xia L.Y."/>
            <person name="Li J."/>
            <person name="Zhao F."/>
            <person name="Cao W.C."/>
        </authorList>
    </citation>
    <scope>NUCLEOTIDE SEQUENCE [LARGE SCALE GENOMIC DNA]</scope>
    <source>
        <strain evidence="1">Iper-2018</strain>
    </source>
</reference>
<keyword evidence="2" id="KW-1185">Reference proteome</keyword>
<evidence type="ECO:0000313" key="1">
    <source>
        <dbReference type="EMBL" id="KAG0425606.1"/>
    </source>
</evidence>
<accession>A0AC60PWE9</accession>
<dbReference type="Proteomes" id="UP000805193">
    <property type="component" value="Unassembled WGS sequence"/>
</dbReference>
<protein>
    <submittedName>
        <fullName evidence="1">Uncharacterized protein</fullName>
    </submittedName>
</protein>
<sequence length="751" mass="84967">MVIISLLVISSALFFTSFDPIHTTGLSTDPLPLSLVEEDNLKTERTRNLPVITRDDSKKAIYETINNQDAPVVASDDATEAFPETIINQDEPDVNLHQSWRTVNADNTGGSTSKRCTRPQCKWLLKFLNSKLDWTIKPCHDFYSHVCSAKWFGPSEANVDSLDFGSQKVARLMRALDAYIREKTSASPWQRNAATFYKECLNPKRARTLSSLKPQFPMWPLNEIKSASTLGRLSAYCKRFFRVDPLLVSYLEGVGGSLNHFTRFVTSPILPHAKFQLLYPDAREQDYLALIRSVLPDHGSRETAQGIAKLEMALRKITSREFVSLADRLLRVTHMATGDKSWDFLLHVLTYGRTQLRTLDFKYTSNLMEVLRNTSSALDTANFIIFSALLQISPLIQNMTSLIPLGMDETVKGVPLQVQGCLRLTEKAYQRGMRILALMALGLKDWAPERPKAAAMVGLIRGLKESLTKYVKVWFFDKQSRKRALRRLQTLKINLLGATPHDEIVYARAEKPVKDARQIVSILEGSTTRDISKDSFFPGSIFSPSPMYIAETHTLYLPSGFLGLVNNLTEISDPLYLPLIGAPILKAIMAVVDARGAQIFSDRSGITTHWWTPAEDLKYTTKAACFRNLYSLALKELLISTNQEVFVDEFVAQGAILEPLYRVFKNRMAHYYPDGLRMDPEFTADMLYFIVYAMGYCEISGSEKFKIKHRIGIPSRILVNAHFGSNERFVRTFGCKKSDEMVSLKSCSYWN</sequence>
<comment type="caution">
    <text evidence="1">The sequence shown here is derived from an EMBL/GenBank/DDBJ whole genome shotgun (WGS) entry which is preliminary data.</text>
</comment>
<gene>
    <name evidence="1" type="ORF">HPB47_027238</name>
</gene>
<dbReference type="EMBL" id="JABSTQ010009818">
    <property type="protein sequence ID" value="KAG0425606.1"/>
    <property type="molecule type" value="Genomic_DNA"/>
</dbReference>
<name>A0AC60PWE9_IXOPE</name>
<organism evidence="1 2">
    <name type="scientific">Ixodes persulcatus</name>
    <name type="common">Taiga tick</name>
    <dbReference type="NCBI Taxonomy" id="34615"/>
    <lineage>
        <taxon>Eukaryota</taxon>
        <taxon>Metazoa</taxon>
        <taxon>Ecdysozoa</taxon>
        <taxon>Arthropoda</taxon>
        <taxon>Chelicerata</taxon>
        <taxon>Arachnida</taxon>
        <taxon>Acari</taxon>
        <taxon>Parasitiformes</taxon>
        <taxon>Ixodida</taxon>
        <taxon>Ixodoidea</taxon>
        <taxon>Ixodidae</taxon>
        <taxon>Ixodinae</taxon>
        <taxon>Ixodes</taxon>
    </lineage>
</organism>
<evidence type="ECO:0000313" key="2">
    <source>
        <dbReference type="Proteomes" id="UP000805193"/>
    </source>
</evidence>